<dbReference type="AlphaFoldDB" id="A0A9E2KNV4"/>
<comment type="caution">
    <text evidence="1">The sequence shown here is derived from an EMBL/GenBank/DDBJ whole genome shotgun (WGS) entry which is preliminary data.</text>
</comment>
<dbReference type="Proteomes" id="UP000824150">
    <property type="component" value="Unassembled WGS sequence"/>
</dbReference>
<protein>
    <submittedName>
        <fullName evidence="1">Uncharacterized protein</fullName>
    </submittedName>
</protein>
<evidence type="ECO:0000313" key="2">
    <source>
        <dbReference type="Proteomes" id="UP000824150"/>
    </source>
</evidence>
<name>A0A9E2KNV4_9GAMM</name>
<reference evidence="1" key="1">
    <citation type="journal article" date="2021" name="PeerJ">
        <title>Extensive microbial diversity within the chicken gut microbiome revealed by metagenomics and culture.</title>
        <authorList>
            <person name="Gilroy R."/>
            <person name="Ravi A."/>
            <person name="Getino M."/>
            <person name="Pursley I."/>
            <person name="Horton D.L."/>
            <person name="Alikhan N.F."/>
            <person name="Baker D."/>
            <person name="Gharbi K."/>
            <person name="Hall N."/>
            <person name="Watson M."/>
            <person name="Adriaenssens E.M."/>
            <person name="Foster-Nyarko E."/>
            <person name="Jarju S."/>
            <person name="Secka A."/>
            <person name="Antonio M."/>
            <person name="Oren A."/>
            <person name="Chaudhuri R.R."/>
            <person name="La Ragione R."/>
            <person name="Hildebrand F."/>
            <person name="Pallen M.J."/>
        </authorList>
    </citation>
    <scope>NUCLEOTIDE SEQUENCE</scope>
    <source>
        <strain evidence="1">687</strain>
    </source>
</reference>
<reference evidence="1" key="2">
    <citation type="submission" date="2021-04" db="EMBL/GenBank/DDBJ databases">
        <authorList>
            <person name="Gilroy R."/>
        </authorList>
    </citation>
    <scope>NUCLEOTIDE SEQUENCE</scope>
    <source>
        <strain evidence="1">687</strain>
    </source>
</reference>
<dbReference type="EMBL" id="JAHLFG010000085">
    <property type="protein sequence ID" value="MBU3827349.1"/>
    <property type="molecule type" value="Genomic_DNA"/>
</dbReference>
<gene>
    <name evidence="1" type="ORF">IAA31_07685</name>
</gene>
<sequence length="190" mass="20267">MALERTIWRLRAGIKAPYAAAQDVCADYFAPPASLKIRPATKEPAHPQMATSPELQAAAASIVSGAQAASAKRLASLKQNKHSARLTPTPLPTPVTGASMSASLISAPKMPLTLYISNKLSLSYMPSLKEFLARKGVTVVDFAPGVEIKRPAAVLLGAGDMPPPGCLCFLPDENKAALWSFLRREFVELQ</sequence>
<proteinExistence type="predicted"/>
<organism evidence="1 2">
    <name type="scientific">Candidatus Anaerobiospirillum merdipullorum</name>
    <dbReference type="NCBI Taxonomy" id="2838450"/>
    <lineage>
        <taxon>Bacteria</taxon>
        <taxon>Pseudomonadati</taxon>
        <taxon>Pseudomonadota</taxon>
        <taxon>Gammaproteobacteria</taxon>
        <taxon>Aeromonadales</taxon>
        <taxon>Succinivibrionaceae</taxon>
        <taxon>Anaerobiospirillum</taxon>
    </lineage>
</organism>
<accession>A0A9E2KNV4</accession>
<evidence type="ECO:0000313" key="1">
    <source>
        <dbReference type="EMBL" id="MBU3827349.1"/>
    </source>
</evidence>